<dbReference type="InterPro" id="IPR044997">
    <property type="entry name" value="F-box_plant"/>
</dbReference>
<proteinExistence type="predicted"/>
<sequence length="531" mass="60266">MKFNRGRRHRRNSKAEVDSGDMLSKLPGNIQACNGDRLSELPADVLLNILERVGTLDAVRTCILSKKMHRLPTMLSQIVIDLSPRDLFQKSDVVADVTNKILSRRPPQITIRKLKLKFVLSPPCCHSIGKSVGLAMATHKFDAAEFEILTPKDSHICTDDHRVLFADQFNNFVRDYPDAFAGLTRLHLRNMSFGESDIPNILRYCKVLESLSFFMCGAGISSVLHVEHTRLTELVISYCEFKRVELSCLPKLQRVTFGNWTCGCSKKSNWPCDESPLILGFVPQLSKLSLPQACLSRKTLNLSQLLANVPTVSDLYLEFRSEKVLTPISLPHYHCMMLICNGSNLCIIRGFNLCTTSFCLYQVWIRPECPKVLAPVLTQLRSVSLDNLPEECDISWTMFLLEAAPSVEDLCITVWDHKCRKESQKSRSRKMDVHWEPSDPDFKHKNLARLTIYGFQSDDNFIGYVRRVIQAAANIREVSLHDRKVCRLCSEKFPHLGVRPSSYPRTSKEVDLLMKNMTAAATTSPDIHFCS</sequence>
<dbReference type="InterPro" id="IPR032675">
    <property type="entry name" value="LRR_dom_sf"/>
</dbReference>
<dbReference type="Gramene" id="TraesCLE_scaffold_004216_01G000900.1">
    <property type="protein sequence ID" value="TraesCLE_scaffold_004216_01G000900.1"/>
    <property type="gene ID" value="TraesCLE_scaffold_004216_01G000900"/>
</dbReference>
<organism evidence="3">
    <name type="scientific">Triticum aestivum</name>
    <name type="common">Wheat</name>
    <dbReference type="NCBI Taxonomy" id="4565"/>
    <lineage>
        <taxon>Eukaryota</taxon>
        <taxon>Viridiplantae</taxon>
        <taxon>Streptophyta</taxon>
        <taxon>Embryophyta</taxon>
        <taxon>Tracheophyta</taxon>
        <taxon>Spermatophyta</taxon>
        <taxon>Magnoliopsida</taxon>
        <taxon>Liliopsida</taxon>
        <taxon>Poales</taxon>
        <taxon>Poaceae</taxon>
        <taxon>BOP clade</taxon>
        <taxon>Pooideae</taxon>
        <taxon>Triticodae</taxon>
        <taxon>Triticeae</taxon>
        <taxon>Triticinae</taxon>
        <taxon>Triticum</taxon>
    </lineage>
</organism>
<name>A0A3B6NWU8_WHEAT</name>
<evidence type="ECO:0000313" key="4">
    <source>
        <dbReference type="Proteomes" id="UP000019116"/>
    </source>
</evidence>
<dbReference type="PaxDb" id="4565-Traes_6AL_9076F97A1.1"/>
<dbReference type="InterPro" id="IPR055411">
    <property type="entry name" value="LRR_FXL15/At3g58940/PEG3-like"/>
</dbReference>
<reference evidence="3" key="1">
    <citation type="submission" date="2018-08" db="EMBL/GenBank/DDBJ databases">
        <authorList>
            <person name="Rossello M."/>
        </authorList>
    </citation>
    <scope>NUCLEOTIDE SEQUENCE [LARGE SCALE GENOMIC DNA]</scope>
    <source>
        <strain evidence="3">cv. Chinese Spring</strain>
    </source>
</reference>
<reference evidence="3" key="2">
    <citation type="submission" date="2018-10" db="UniProtKB">
        <authorList>
            <consortium name="EnsemblPlants"/>
        </authorList>
    </citation>
    <scope>IDENTIFICATION</scope>
</reference>
<feature type="region of interest" description="Disordered" evidence="1">
    <location>
        <begin position="1"/>
        <end position="22"/>
    </location>
</feature>
<dbReference type="Gene3D" id="3.80.10.10">
    <property type="entry name" value="Ribonuclease Inhibitor"/>
    <property type="match status" value="1"/>
</dbReference>
<dbReference type="Gramene" id="TraesROB_scaffold_029086_01G000100.1">
    <property type="protein sequence ID" value="TraesROB_scaffold_029086_01G000100.1"/>
    <property type="gene ID" value="TraesROB_scaffold_029086_01G000100"/>
</dbReference>
<dbReference type="Proteomes" id="UP000019116">
    <property type="component" value="Chromosome 6A"/>
</dbReference>
<dbReference type="PROSITE" id="PS50181">
    <property type="entry name" value="FBOX"/>
    <property type="match status" value="1"/>
</dbReference>
<dbReference type="Pfam" id="PF24758">
    <property type="entry name" value="LRR_At5g56370"/>
    <property type="match status" value="1"/>
</dbReference>
<dbReference type="PANTHER" id="PTHR32153">
    <property type="entry name" value="OJ000223_09.16 PROTEIN"/>
    <property type="match status" value="1"/>
</dbReference>
<dbReference type="OrthoDB" id="613859at2759"/>
<dbReference type="Gramene" id="TraesNOR6A03G03442970.2">
    <property type="protein sequence ID" value="TraesNOR6A03G03442970.2"/>
    <property type="gene ID" value="TraesNOR6A03G03442970"/>
</dbReference>
<dbReference type="SUPFAM" id="SSF81383">
    <property type="entry name" value="F-box domain"/>
    <property type="match status" value="1"/>
</dbReference>
<dbReference type="InterPro" id="IPR036047">
    <property type="entry name" value="F-box-like_dom_sf"/>
</dbReference>
<dbReference type="Gramene" id="TraesCS6A02G397500.1">
    <property type="protein sequence ID" value="TraesCS6A02G397500.1"/>
    <property type="gene ID" value="TraesCS6A02G397500"/>
</dbReference>
<evidence type="ECO:0000313" key="3">
    <source>
        <dbReference type="EnsemblPlants" id="TraesCS6A02G397500.1"/>
    </source>
</evidence>
<dbReference type="Pfam" id="PF00646">
    <property type="entry name" value="F-box"/>
    <property type="match status" value="1"/>
</dbReference>
<dbReference type="AlphaFoldDB" id="A0A3B6NWU8"/>
<accession>A0A3B6NWU8</accession>
<protein>
    <recommendedName>
        <fullName evidence="2">F-box domain-containing protein</fullName>
    </recommendedName>
</protein>
<evidence type="ECO:0000256" key="1">
    <source>
        <dbReference type="SAM" id="MobiDB-lite"/>
    </source>
</evidence>
<dbReference type="STRING" id="4565.A0A3B6NWU8"/>
<dbReference type="Gramene" id="TraesCS6A03G0999200.2">
    <property type="protein sequence ID" value="TraesCS6A03G0999200.2.CDS"/>
    <property type="gene ID" value="TraesCS6A03G0999200"/>
</dbReference>
<feature type="compositionally biased region" description="Basic residues" evidence="1">
    <location>
        <begin position="1"/>
        <end position="12"/>
    </location>
</feature>
<dbReference type="EnsemblPlants" id="TraesCS6A02G397500.1">
    <property type="protein sequence ID" value="TraesCS6A02G397500.1"/>
    <property type="gene ID" value="TraesCS6A02G397500"/>
</dbReference>
<dbReference type="SUPFAM" id="SSF52058">
    <property type="entry name" value="L domain-like"/>
    <property type="match status" value="1"/>
</dbReference>
<keyword evidence="4" id="KW-1185">Reference proteome</keyword>
<feature type="domain" description="F-box" evidence="2">
    <location>
        <begin position="35"/>
        <end position="82"/>
    </location>
</feature>
<evidence type="ECO:0000259" key="2">
    <source>
        <dbReference type="PROSITE" id="PS50181"/>
    </source>
</evidence>
<dbReference type="InterPro" id="IPR001810">
    <property type="entry name" value="F-box_dom"/>
</dbReference>